<gene>
    <name evidence="2" type="ORF">MMSR116_00550</name>
</gene>
<feature type="chain" id="PRO_5025689929" description="Pentapeptide MXKDX repeat protein" evidence="1">
    <location>
        <begin position="26"/>
        <end position="76"/>
    </location>
</feature>
<proteinExistence type="predicted"/>
<feature type="signal peptide" evidence="1">
    <location>
        <begin position="1"/>
        <end position="25"/>
    </location>
</feature>
<sequence>MAKMKLALAASVLIGAAALAGPALAAPISPNGLQAAPTGITQVRMTHSERMMMKKRMMRKKMMRRHMMKKRMMNRM</sequence>
<dbReference type="RefSeq" id="WP_010685740.1">
    <property type="nucleotide sequence ID" value="NZ_CP043538.1"/>
</dbReference>
<protein>
    <recommendedName>
        <fullName evidence="4">Pentapeptide MXKDX repeat protein</fullName>
    </recommendedName>
</protein>
<evidence type="ECO:0000313" key="2">
    <source>
        <dbReference type="EMBL" id="QGY00570.1"/>
    </source>
</evidence>
<evidence type="ECO:0008006" key="4">
    <source>
        <dbReference type="Google" id="ProtNLM"/>
    </source>
</evidence>
<reference evidence="2 3" key="2">
    <citation type="journal article" date="2013" name="Genome Announc.">
        <title>Draft Genome Sequence of Methylobacterium mesophilicum Strain SR1.6/6, Isolated from Citrus sinensis.</title>
        <authorList>
            <person name="Marinho Almeida D."/>
            <person name="Dini-Andreote F."/>
            <person name="Camargo Neves A.A."/>
            <person name="Juca Ramos R.T."/>
            <person name="Andreote F.D."/>
            <person name="Carneiro A.R."/>
            <person name="Oliveira de Souza Lima A."/>
            <person name="Caracciolo Gomes de Sa P.H."/>
            <person name="Ribeiro Barbosa M.S."/>
            <person name="Araujo W.L."/>
            <person name="Silva A."/>
        </authorList>
    </citation>
    <scope>NUCLEOTIDE SEQUENCE [LARGE SCALE GENOMIC DNA]</scope>
    <source>
        <strain evidence="2 3">SR1.6/6</strain>
    </source>
</reference>
<name>A0A6B9F8U8_9HYPH</name>
<evidence type="ECO:0000313" key="3">
    <source>
        <dbReference type="Proteomes" id="UP000012488"/>
    </source>
</evidence>
<dbReference type="Proteomes" id="UP000012488">
    <property type="component" value="Chromosome"/>
</dbReference>
<organism evidence="2 3">
    <name type="scientific">Methylobacterium mesophilicum SR1.6/6</name>
    <dbReference type="NCBI Taxonomy" id="908290"/>
    <lineage>
        <taxon>Bacteria</taxon>
        <taxon>Pseudomonadati</taxon>
        <taxon>Pseudomonadota</taxon>
        <taxon>Alphaproteobacteria</taxon>
        <taxon>Hyphomicrobiales</taxon>
        <taxon>Methylobacteriaceae</taxon>
        <taxon>Methylobacterium</taxon>
    </lineage>
</organism>
<dbReference type="EMBL" id="CP043538">
    <property type="protein sequence ID" value="QGY00570.1"/>
    <property type="molecule type" value="Genomic_DNA"/>
</dbReference>
<accession>A0A6B9F8U8</accession>
<dbReference type="KEGG" id="mmes:MMSR116_00550"/>
<dbReference type="AlphaFoldDB" id="A0A6B9F8U8"/>
<reference evidence="2 3" key="1">
    <citation type="journal article" date="2012" name="Genet. Mol. Biol.">
        <title>Analysis of 16S rRNA and mxaF genes revealing insights into Methylobacterium niche-specific plant association.</title>
        <authorList>
            <person name="Dourado M.N."/>
            <person name="Andreote F.D."/>
            <person name="Dini-Andreote F."/>
            <person name="Conti R."/>
            <person name="Araujo J.M."/>
            <person name="Araujo W.L."/>
        </authorList>
    </citation>
    <scope>NUCLEOTIDE SEQUENCE [LARGE SCALE GENOMIC DNA]</scope>
    <source>
        <strain evidence="2 3">SR1.6/6</strain>
    </source>
</reference>
<keyword evidence="1" id="KW-0732">Signal</keyword>
<evidence type="ECO:0000256" key="1">
    <source>
        <dbReference type="SAM" id="SignalP"/>
    </source>
</evidence>